<feature type="binding site" evidence="1">
    <location>
        <position position="37"/>
    </location>
    <ligand>
        <name>Mg(2+)</name>
        <dbReference type="ChEBI" id="CHEBI:18420"/>
        <label>1</label>
    </ligand>
</feature>
<dbReference type="EMBL" id="JAPCID010000001">
    <property type="protein sequence ID" value="MDA0136064.1"/>
    <property type="molecule type" value="Genomic_DNA"/>
</dbReference>
<feature type="domain" description="PurM-like C-terminal" evidence="3">
    <location>
        <begin position="144"/>
        <end position="234"/>
    </location>
</feature>
<proteinExistence type="inferred from homology"/>
<comment type="caution">
    <text evidence="1">Lacks conserved residue(s) required for the propagation of feature annotation.</text>
</comment>
<evidence type="ECO:0000259" key="2">
    <source>
        <dbReference type="Pfam" id="PF00586"/>
    </source>
</evidence>
<accession>A0ABT4RC11</accession>
<feature type="binding site" evidence="1">
    <location>
        <position position="66"/>
    </location>
    <ligand>
        <name>Mg(2+)</name>
        <dbReference type="ChEBI" id="CHEBI:18420"/>
        <label>3</label>
    </ligand>
</feature>
<comment type="catalytic activity">
    <reaction evidence="1">
        <text>thiamine phosphate + ATP = thiamine diphosphate + ADP</text>
        <dbReference type="Rhea" id="RHEA:15913"/>
        <dbReference type="ChEBI" id="CHEBI:30616"/>
        <dbReference type="ChEBI" id="CHEBI:37575"/>
        <dbReference type="ChEBI" id="CHEBI:58937"/>
        <dbReference type="ChEBI" id="CHEBI:456216"/>
        <dbReference type="EC" id="2.7.4.16"/>
    </reaction>
</comment>
<dbReference type="Gene3D" id="3.90.650.10">
    <property type="entry name" value="PurM-like C-terminal domain"/>
    <property type="match status" value="1"/>
</dbReference>
<name>A0ABT4RC11_9ACTN</name>
<comment type="function">
    <text evidence="1">Catalyzes the ATP-dependent phosphorylation of thiamine-monophosphate (TMP) to form thiamine-pyrophosphate (TPP), the active form of vitamin B1.</text>
</comment>
<dbReference type="CDD" id="cd02194">
    <property type="entry name" value="ThiL"/>
    <property type="match status" value="1"/>
</dbReference>
<dbReference type="RefSeq" id="WP_270006137.1">
    <property type="nucleotide sequence ID" value="NZ_JAPCID010000001.1"/>
</dbReference>
<keyword evidence="1" id="KW-0479">Metal-binding</keyword>
<feature type="binding site" evidence="1">
    <location>
        <position position="199"/>
    </location>
    <ligand>
        <name>Mg(2+)</name>
        <dbReference type="ChEBI" id="CHEBI:18420"/>
        <label>3</label>
    </ligand>
</feature>
<dbReference type="PANTHER" id="PTHR30270:SF0">
    <property type="entry name" value="THIAMINE-MONOPHOSPHATE KINASE"/>
    <property type="match status" value="1"/>
</dbReference>
<keyword evidence="1" id="KW-0460">Magnesium</keyword>
<feature type="binding site" evidence="1">
    <location>
        <position position="114"/>
    </location>
    <ligand>
        <name>Mg(2+)</name>
        <dbReference type="ChEBI" id="CHEBI:18420"/>
        <label>1</label>
    </ligand>
</feature>
<dbReference type="PIRSF" id="PIRSF005303">
    <property type="entry name" value="Thiam_monoph_kin"/>
    <property type="match status" value="1"/>
</dbReference>
<feature type="binding site" evidence="1">
    <location>
        <position position="35"/>
    </location>
    <ligand>
        <name>Mg(2+)</name>
        <dbReference type="ChEBI" id="CHEBI:18420"/>
        <label>4</label>
    </ligand>
</feature>
<feature type="binding site" evidence="1">
    <location>
        <position position="201"/>
    </location>
    <ligand>
        <name>ATP</name>
        <dbReference type="ChEBI" id="CHEBI:30616"/>
    </ligand>
</feature>
<dbReference type="PANTHER" id="PTHR30270">
    <property type="entry name" value="THIAMINE-MONOPHOSPHATE KINASE"/>
    <property type="match status" value="1"/>
</dbReference>
<feature type="binding site" evidence="1">
    <location>
        <position position="282"/>
    </location>
    <ligand>
        <name>substrate</name>
    </ligand>
</feature>
<dbReference type="InterPro" id="IPR016188">
    <property type="entry name" value="PurM-like_N"/>
</dbReference>
<dbReference type="SUPFAM" id="SSF55326">
    <property type="entry name" value="PurM N-terminal domain-like"/>
    <property type="match status" value="1"/>
</dbReference>
<comment type="caution">
    <text evidence="4">The sequence shown here is derived from an EMBL/GenBank/DDBJ whole genome shotgun (WGS) entry which is preliminary data.</text>
</comment>
<feature type="binding site" evidence="1">
    <location>
        <position position="140"/>
    </location>
    <ligand>
        <name>ATP</name>
        <dbReference type="ChEBI" id="CHEBI:30616"/>
    </ligand>
</feature>
<evidence type="ECO:0000313" key="5">
    <source>
        <dbReference type="Proteomes" id="UP001147700"/>
    </source>
</evidence>
<keyword evidence="1" id="KW-0547">Nucleotide-binding</keyword>
<dbReference type="InterPro" id="IPR006283">
    <property type="entry name" value="ThiL-like"/>
</dbReference>
<comment type="miscellaneous">
    <text evidence="1">Reaction mechanism of ThiL seems to utilize a direct, inline transfer of the gamma-phosphate of ATP to TMP rather than a phosphorylated enzyme intermediate.</text>
</comment>
<evidence type="ECO:0000256" key="1">
    <source>
        <dbReference type="HAMAP-Rule" id="MF_02128"/>
    </source>
</evidence>
<dbReference type="EC" id="2.7.4.16" evidence="1"/>
<keyword evidence="1" id="KW-0784">Thiamine biosynthesis</keyword>
<dbReference type="Pfam" id="PF02769">
    <property type="entry name" value="AIRS_C"/>
    <property type="match status" value="1"/>
</dbReference>
<dbReference type="InterPro" id="IPR036921">
    <property type="entry name" value="PurM-like_N_sf"/>
</dbReference>
<evidence type="ECO:0000313" key="4">
    <source>
        <dbReference type="EMBL" id="MDA0136064.1"/>
    </source>
</evidence>
<dbReference type="InterPro" id="IPR010918">
    <property type="entry name" value="PurM-like_C_dom"/>
</dbReference>
<organism evidence="4 5">
    <name type="scientific">Solirubrobacter deserti</name>
    <dbReference type="NCBI Taxonomy" id="2282478"/>
    <lineage>
        <taxon>Bacteria</taxon>
        <taxon>Bacillati</taxon>
        <taxon>Actinomycetota</taxon>
        <taxon>Thermoleophilia</taxon>
        <taxon>Solirubrobacterales</taxon>
        <taxon>Solirubrobacteraceae</taxon>
        <taxon>Solirubrobacter</taxon>
    </lineage>
</organism>
<sequence length="287" mass="29254">MRAIRGALSVRSERVVRWIGDDCAVVRAGGACAVSTDVMVDGTHFRLGQATPEDVGWRALAGALSDIAAMGGEAGEAYLSVVLPPSMGDDDVLALHRGAEALAASCGVTIAGGDLARGPALTVAVTVMGWADAPDAFVGRDGARPGDRVGVTGTLGASAAGLALLERGGSGPLVERYLRPRPRLEEGRALAGQATAMMDLSDGLASDAHRIAEASRVGLLLDASRLPLAPGVDSVELAATGGEDYELLVCGPDTLPGLTWIGEVVAGEGVEWTEAPPGAQAWRGFEH</sequence>
<dbReference type="GO" id="GO:0009030">
    <property type="term" value="F:thiamine-phosphate kinase activity"/>
    <property type="evidence" value="ECO:0007669"/>
    <property type="project" value="UniProtKB-EC"/>
</dbReference>
<feature type="binding site" evidence="1">
    <location>
        <position position="36"/>
    </location>
    <ligand>
        <name>Mg(2+)</name>
        <dbReference type="ChEBI" id="CHEBI:18420"/>
        <label>1</label>
    </ligand>
</feature>
<feature type="binding site" evidence="1">
    <location>
        <position position="22"/>
    </location>
    <ligand>
        <name>Mg(2+)</name>
        <dbReference type="ChEBI" id="CHEBI:18420"/>
        <label>3</label>
    </ligand>
</feature>
<protein>
    <recommendedName>
        <fullName evidence="1">Thiamine-monophosphate kinase</fullName>
        <shortName evidence="1">TMP kinase</shortName>
        <shortName evidence="1">Thiamine-phosphate kinase</shortName>
        <ecNumber evidence="1">2.7.4.16</ecNumber>
    </recommendedName>
</protein>
<gene>
    <name evidence="1 4" type="primary">thiL</name>
    <name evidence="4" type="ORF">OJ962_01035</name>
</gene>
<keyword evidence="1 4" id="KW-0808">Transferase</keyword>
<keyword evidence="1 4" id="KW-0418">Kinase</keyword>
<dbReference type="InterPro" id="IPR036676">
    <property type="entry name" value="PurM-like_C_sf"/>
</dbReference>
<reference evidence="4" key="1">
    <citation type="submission" date="2022-10" db="EMBL/GenBank/DDBJ databases">
        <title>The WGS of Solirubrobacter sp. CPCC 204708.</title>
        <authorList>
            <person name="Jiang Z."/>
        </authorList>
    </citation>
    <scope>NUCLEOTIDE SEQUENCE</scope>
    <source>
        <strain evidence="4">CPCC 204708</strain>
    </source>
</reference>
<feature type="binding site" evidence="1">
    <location>
        <position position="243"/>
    </location>
    <ligand>
        <name>substrate</name>
    </ligand>
</feature>
<dbReference type="SUPFAM" id="SSF56042">
    <property type="entry name" value="PurM C-terminal domain-like"/>
    <property type="match status" value="1"/>
</dbReference>
<feature type="binding site" evidence="1">
    <location>
        <position position="202"/>
    </location>
    <ligand>
        <name>Mg(2+)</name>
        <dbReference type="ChEBI" id="CHEBI:18420"/>
        <label>5</label>
    </ligand>
</feature>
<feature type="binding site" evidence="1">
    <location>
        <position position="66"/>
    </location>
    <ligand>
        <name>Mg(2+)</name>
        <dbReference type="ChEBI" id="CHEBI:18420"/>
        <label>4</label>
    </ligand>
</feature>
<feature type="binding site" evidence="1">
    <location>
        <position position="44"/>
    </location>
    <ligand>
        <name>substrate</name>
    </ligand>
</feature>
<feature type="binding site" evidence="1">
    <location>
        <begin position="113"/>
        <end position="114"/>
    </location>
    <ligand>
        <name>ATP</name>
        <dbReference type="ChEBI" id="CHEBI:30616"/>
    </ligand>
</feature>
<dbReference type="NCBIfam" id="TIGR01379">
    <property type="entry name" value="thiL"/>
    <property type="match status" value="1"/>
</dbReference>
<dbReference type="Proteomes" id="UP001147700">
    <property type="component" value="Unassembled WGS sequence"/>
</dbReference>
<evidence type="ECO:0000259" key="3">
    <source>
        <dbReference type="Pfam" id="PF02769"/>
    </source>
</evidence>
<feature type="domain" description="PurM-like N-terminal" evidence="2">
    <location>
        <begin position="20"/>
        <end position="130"/>
    </location>
</feature>
<keyword evidence="5" id="KW-1185">Reference proteome</keyword>
<feature type="binding site" evidence="1">
    <location>
        <position position="66"/>
    </location>
    <ligand>
        <name>Mg(2+)</name>
        <dbReference type="ChEBI" id="CHEBI:18420"/>
        <label>2</label>
    </ligand>
</feature>
<dbReference type="Gene3D" id="3.30.1330.10">
    <property type="entry name" value="PurM-like, N-terminal domain"/>
    <property type="match status" value="1"/>
</dbReference>
<keyword evidence="1" id="KW-0067">ATP-binding</keyword>
<feature type="binding site" evidence="1">
    <location>
        <position position="37"/>
    </location>
    <ligand>
        <name>Mg(2+)</name>
        <dbReference type="ChEBI" id="CHEBI:18420"/>
        <label>2</label>
    </ligand>
</feature>
<comment type="pathway">
    <text evidence="1">Cofactor biosynthesis; thiamine diphosphate biosynthesis; thiamine diphosphate from thiamine phosphate: step 1/1.</text>
</comment>
<comment type="similarity">
    <text evidence="1">Belongs to the thiamine-monophosphate kinase family.</text>
</comment>
<feature type="binding site" evidence="1">
    <location>
        <position position="22"/>
    </location>
    <ligand>
        <name>Mg(2+)</name>
        <dbReference type="ChEBI" id="CHEBI:18420"/>
        <label>4</label>
    </ligand>
</feature>
<dbReference type="HAMAP" id="MF_02128">
    <property type="entry name" value="TMP_kinase"/>
    <property type="match status" value="1"/>
</dbReference>
<dbReference type="Pfam" id="PF00586">
    <property type="entry name" value="AIRS"/>
    <property type="match status" value="1"/>
</dbReference>